<organism evidence="1 2">
    <name type="scientific">Boeremia exigua</name>
    <dbReference type="NCBI Taxonomy" id="749465"/>
    <lineage>
        <taxon>Eukaryota</taxon>
        <taxon>Fungi</taxon>
        <taxon>Dikarya</taxon>
        <taxon>Ascomycota</taxon>
        <taxon>Pezizomycotina</taxon>
        <taxon>Dothideomycetes</taxon>
        <taxon>Pleosporomycetidae</taxon>
        <taxon>Pleosporales</taxon>
        <taxon>Pleosporineae</taxon>
        <taxon>Didymellaceae</taxon>
        <taxon>Boeremia</taxon>
    </lineage>
</organism>
<sequence length="557" mass="62474">MAQFRTTRVVSPGSTNIPLFWFVQSDDEQRASTEAALKALVDQIVTESSQLEKKNIVSVPWLRNYAASAADVFATACNFEMGEGHILGIDKQSFEDKTLLVFHCRNGQKPELGRAGRKEAIEVLLKERLYMYTLAELFDGRAWTAIPVLEQDLEPITETNDEIHTLPAHIPKDLKLREDRIVLFSLINLTQEEISVLKQDMGDTANDITIFNWPHAVSASQAEIYNIFQCVKPDIPVPHGQTFVLFVDAAHLSGPQRAPLVVVACESAADSNVIHDGSRPSKLYQMQLCHISLRAEYAQAVKELWHLIWHPPDRGSVNGVVVNYPLFYGTKHHFYDSAASATVDWEHPVARYGVQFIAKPGLAVEAIGARSPDYVVFILCPVTPEEIRTLRNILQISENTPMLVELNITPRLTEAASKQQKSVKNSGTRLDPLLAFFDTPACRLVADPPEVFVFLDNEALNILLAGVGEDLSVPVTTTCRYCHYHGERLIAVEKPGYQFADIVLDEGLQSTLANLSVGNMWFWEIVGCYSDDLDVAFWPEYRGSMTKEMLDIEWDWS</sequence>
<comment type="caution">
    <text evidence="1">The sequence shown here is derived from an EMBL/GenBank/DDBJ whole genome shotgun (WGS) entry which is preliminary data.</text>
</comment>
<evidence type="ECO:0000313" key="1">
    <source>
        <dbReference type="EMBL" id="KAJ8115024.1"/>
    </source>
</evidence>
<dbReference type="EMBL" id="JAPHNI010000162">
    <property type="protein sequence ID" value="KAJ8115024.1"/>
    <property type="molecule type" value="Genomic_DNA"/>
</dbReference>
<keyword evidence="2" id="KW-1185">Reference proteome</keyword>
<proteinExistence type="predicted"/>
<gene>
    <name evidence="1" type="ORF">OPT61_g3230</name>
</gene>
<reference evidence="1" key="1">
    <citation type="submission" date="2022-11" db="EMBL/GenBank/DDBJ databases">
        <title>Genome Sequence of Boeremia exigua.</title>
        <authorList>
            <person name="Buettner E."/>
        </authorList>
    </citation>
    <scope>NUCLEOTIDE SEQUENCE</scope>
    <source>
        <strain evidence="1">CU02</strain>
    </source>
</reference>
<evidence type="ECO:0000313" key="2">
    <source>
        <dbReference type="Proteomes" id="UP001153331"/>
    </source>
</evidence>
<dbReference type="Proteomes" id="UP001153331">
    <property type="component" value="Unassembled WGS sequence"/>
</dbReference>
<protein>
    <submittedName>
        <fullName evidence="1">Uncharacterized protein</fullName>
    </submittedName>
</protein>
<name>A0ACC2IIH8_9PLEO</name>
<accession>A0ACC2IIH8</accession>